<reference evidence="1" key="2">
    <citation type="journal article" date="2015" name="Data Brief">
        <title>Shoot transcriptome of the giant reed, Arundo donax.</title>
        <authorList>
            <person name="Barrero R.A."/>
            <person name="Guerrero F.D."/>
            <person name="Moolhuijzen P."/>
            <person name="Goolsby J.A."/>
            <person name="Tidwell J."/>
            <person name="Bellgard S.E."/>
            <person name="Bellgard M.I."/>
        </authorList>
    </citation>
    <scope>NUCLEOTIDE SEQUENCE</scope>
    <source>
        <tissue evidence="1">Shoot tissue taken approximately 20 cm above the soil surface</tissue>
    </source>
</reference>
<name>A0A0A9EB29_ARUDO</name>
<proteinExistence type="predicted"/>
<dbReference type="EMBL" id="GBRH01201652">
    <property type="protein sequence ID" value="JAD96243.1"/>
    <property type="molecule type" value="Transcribed_RNA"/>
</dbReference>
<evidence type="ECO:0000313" key="1">
    <source>
        <dbReference type="EMBL" id="JAD96243.1"/>
    </source>
</evidence>
<dbReference type="AlphaFoldDB" id="A0A0A9EB29"/>
<organism evidence="1">
    <name type="scientific">Arundo donax</name>
    <name type="common">Giant reed</name>
    <name type="synonym">Donax arundinaceus</name>
    <dbReference type="NCBI Taxonomy" id="35708"/>
    <lineage>
        <taxon>Eukaryota</taxon>
        <taxon>Viridiplantae</taxon>
        <taxon>Streptophyta</taxon>
        <taxon>Embryophyta</taxon>
        <taxon>Tracheophyta</taxon>
        <taxon>Spermatophyta</taxon>
        <taxon>Magnoliopsida</taxon>
        <taxon>Liliopsida</taxon>
        <taxon>Poales</taxon>
        <taxon>Poaceae</taxon>
        <taxon>PACMAD clade</taxon>
        <taxon>Arundinoideae</taxon>
        <taxon>Arundineae</taxon>
        <taxon>Arundo</taxon>
    </lineage>
</organism>
<sequence>MYGGTMSAGQRNLTVRFIVLKYAPFRRPGEASSPMNTKGTSILRSAEEGALINVIFRGSSVPACKCTLRGRTRTLSTRSLCPPCSDQTWSRNNLERKKDRPRWSTSLRICLDCTETRRLLPPSWPLSCSKTMAGTRPALRSLAATCRPEEARGTARITSSCLASGRGWPGR</sequence>
<reference evidence="1" key="1">
    <citation type="submission" date="2014-09" db="EMBL/GenBank/DDBJ databases">
        <authorList>
            <person name="Magalhaes I.L.F."/>
            <person name="Oliveira U."/>
            <person name="Santos F.R."/>
            <person name="Vidigal T.H.D.A."/>
            <person name="Brescovit A.D."/>
            <person name="Santos A.J."/>
        </authorList>
    </citation>
    <scope>NUCLEOTIDE SEQUENCE</scope>
    <source>
        <tissue evidence="1">Shoot tissue taken approximately 20 cm above the soil surface</tissue>
    </source>
</reference>
<accession>A0A0A9EB29</accession>
<protein>
    <submittedName>
        <fullName evidence="1">Uncharacterized protein</fullName>
    </submittedName>
</protein>